<dbReference type="PANTHER" id="PTHR13318">
    <property type="entry name" value="PARTNER OF PAIRED, ISOFORM B-RELATED"/>
    <property type="match status" value="1"/>
</dbReference>
<evidence type="ECO:0000313" key="3">
    <source>
        <dbReference type="Proteomes" id="UP001604336"/>
    </source>
</evidence>
<dbReference type="SUPFAM" id="SSF81383">
    <property type="entry name" value="F-box domain"/>
    <property type="match status" value="1"/>
</dbReference>
<evidence type="ECO:0000313" key="2">
    <source>
        <dbReference type="EMBL" id="KAL2470954.1"/>
    </source>
</evidence>
<sequence length="812" mass="91171">MEEDPALNPISPFVSLSEEIIFTILDCLNEDPQTKKSFSLVCKSFHSIESQHRKSLKPLYIELISRILNRYPQIHHVDLTYCPRAEDEVLVSISSAYRYTLRSINLSRSRFFTHVGLSSLAGKCWRLVELDLSNATELTDAQAAAIAEAKNLEKLWMARCKLVSDMGVGCIAVGCKKLRLICLKWCVRITDLGVGLIARKCKDIQSLDLSYLLITEKCLAPILQLQQLKELILVECPGIDDEGLRTLKEGCKSLEVLNISKCHNISNVGLFSLINGAERLSHLSLAYGSAVTADFAKCLYKLSGLKSIKLDGCLVTFSTMKAIGDWCVSLKELSLCKCSGVTDEGISYMAQRLILLQKLDITCCHKVTYASIDSITKSCTTLTSLRMEACSMVSEEAIVLIGQRCKSLEEMDITGNNINDAGLESILRCSELFSLKLGVCLNITDCRLSRVGVYCQKLRELDLYRCMAITDVGITAIANGCPVLEMINMAYCDKVTDGSLISLSQCLQLKALEIRGCPCVSSVGLSAIATNCKQLTILDIKKCCNIDDTGMVSLAQCSQYLKQINLSYCPVTDVGLLALASISRLQNMTILHVTGLTSNGILAALLAFRGLMKVKLHTSFKSLIPRSVFTVMEHRGCAFHWRNKAFQVETDPKGWLLHLPRHEVEEKWYCSRLRLWKQRRLMDINRKLLSRDDCWTDEAMSTLVDACRRRYLELNRGLRLRRQKLLCVMGRLHLRGLSSREELFVAGGEDEVDAEEGGSDGEEMERIENETALSLPSPPFMPVILPQKRPLPVVRIRWMQRRESRMVRKWRE</sequence>
<dbReference type="Gene3D" id="3.80.10.10">
    <property type="entry name" value="Ribonuclease Inhibitor"/>
    <property type="match status" value="3"/>
</dbReference>
<dbReference type="InterPro" id="IPR057207">
    <property type="entry name" value="FBXL15_LRR"/>
</dbReference>
<feature type="domain" description="F-box/LRR-repeat protein 15-like leucin rich repeat" evidence="1">
    <location>
        <begin position="158"/>
        <end position="293"/>
    </location>
</feature>
<dbReference type="InterPro" id="IPR032675">
    <property type="entry name" value="LRR_dom_sf"/>
</dbReference>
<evidence type="ECO:0000259" key="1">
    <source>
        <dbReference type="Pfam" id="PF25372"/>
    </source>
</evidence>
<dbReference type="EMBL" id="JBFOLK010000012">
    <property type="protein sequence ID" value="KAL2470954.1"/>
    <property type="molecule type" value="Genomic_DNA"/>
</dbReference>
<dbReference type="AlphaFoldDB" id="A0ABD1Q508"/>
<proteinExistence type="predicted"/>
<comment type="caution">
    <text evidence="2">The sequence shown here is derived from an EMBL/GenBank/DDBJ whole genome shotgun (WGS) entry which is preliminary data.</text>
</comment>
<protein>
    <submittedName>
        <fullName evidence="2">F-box/LRR-repeat protein 3</fullName>
    </submittedName>
</protein>
<name>A0ABD1Q508_9LAMI</name>
<dbReference type="InterPro" id="IPR036047">
    <property type="entry name" value="F-box-like_dom_sf"/>
</dbReference>
<dbReference type="SUPFAM" id="SSF52047">
    <property type="entry name" value="RNI-like"/>
    <property type="match status" value="2"/>
</dbReference>
<dbReference type="Proteomes" id="UP001604336">
    <property type="component" value="Unassembled WGS sequence"/>
</dbReference>
<dbReference type="PANTHER" id="PTHR13318:SF105">
    <property type="entry name" value="F-BOX_LRR-REPEAT PROTEIN 3"/>
    <property type="match status" value="1"/>
</dbReference>
<accession>A0ABD1Q508</accession>
<organism evidence="2 3">
    <name type="scientific">Abeliophyllum distichum</name>
    <dbReference type="NCBI Taxonomy" id="126358"/>
    <lineage>
        <taxon>Eukaryota</taxon>
        <taxon>Viridiplantae</taxon>
        <taxon>Streptophyta</taxon>
        <taxon>Embryophyta</taxon>
        <taxon>Tracheophyta</taxon>
        <taxon>Spermatophyta</taxon>
        <taxon>Magnoliopsida</taxon>
        <taxon>eudicotyledons</taxon>
        <taxon>Gunneridae</taxon>
        <taxon>Pentapetalae</taxon>
        <taxon>asterids</taxon>
        <taxon>lamiids</taxon>
        <taxon>Lamiales</taxon>
        <taxon>Oleaceae</taxon>
        <taxon>Forsythieae</taxon>
        <taxon>Abeliophyllum</taxon>
    </lineage>
</organism>
<gene>
    <name evidence="2" type="ORF">Adt_39090</name>
</gene>
<dbReference type="SMART" id="SM00367">
    <property type="entry name" value="LRR_CC"/>
    <property type="match status" value="15"/>
</dbReference>
<feature type="domain" description="F-box/LRR-repeat protein 15-like leucin rich repeat" evidence="1">
    <location>
        <begin position="325"/>
        <end position="528"/>
    </location>
</feature>
<reference evidence="3" key="1">
    <citation type="submission" date="2024-07" db="EMBL/GenBank/DDBJ databases">
        <title>Two chromosome-level genome assemblies of Korean endemic species Abeliophyllum distichum and Forsythia ovata (Oleaceae).</title>
        <authorList>
            <person name="Jang H."/>
        </authorList>
    </citation>
    <scope>NUCLEOTIDE SEQUENCE [LARGE SCALE GENOMIC DNA]</scope>
</reference>
<feature type="domain" description="F-box/LRR-repeat protein 15-like leucin rich repeat" evidence="1">
    <location>
        <begin position="531"/>
        <end position="616"/>
    </location>
</feature>
<dbReference type="Pfam" id="PF25372">
    <property type="entry name" value="DUF7885"/>
    <property type="match status" value="3"/>
</dbReference>
<dbReference type="FunFam" id="3.80.10.10:FF:000276">
    <property type="entry name" value="F-box/LRR-repeat protein 3"/>
    <property type="match status" value="1"/>
</dbReference>
<dbReference type="InterPro" id="IPR006553">
    <property type="entry name" value="Leu-rich_rpt_Cys-con_subtyp"/>
</dbReference>
<keyword evidence="3" id="KW-1185">Reference proteome</keyword>